<reference evidence="1 2" key="1">
    <citation type="submission" date="2016-11" db="EMBL/GenBank/DDBJ databases">
        <authorList>
            <person name="Varghese N."/>
            <person name="Submissions S."/>
        </authorList>
    </citation>
    <scope>NUCLEOTIDE SEQUENCE [LARGE SCALE GENOMIC DNA]</scope>
    <source>
        <strain evidence="1 2">DSM 19027</strain>
    </source>
</reference>
<dbReference type="Pfam" id="PF13189">
    <property type="entry name" value="Cytidylate_kin2"/>
    <property type="match status" value="1"/>
</dbReference>
<dbReference type="SUPFAM" id="SSF52540">
    <property type="entry name" value="P-loop containing nucleoside triphosphate hydrolases"/>
    <property type="match status" value="1"/>
</dbReference>
<sequence>MDKYTITIGREYGSGGRLIGRQLAQELGIAFYDRELIVMAARESGFDEGFVQQMEQKRTISFISNLYLIGYELPVSEQIFLAQSKVIQKVAEESSCVIVGRCADYVLRDKPNCIRIFIHAPMEERIKRVREVYGEDKPNLEDYIRKQDKNRAAYYNYYTQNKWGRAQNYHLCIDSSIGIPASVRIIKELVTEFTKR</sequence>
<dbReference type="GO" id="GO:0016301">
    <property type="term" value="F:kinase activity"/>
    <property type="evidence" value="ECO:0007669"/>
    <property type="project" value="UniProtKB-KW"/>
</dbReference>
<keyword evidence="2" id="KW-1185">Reference proteome</keyword>
<name>A0A1M6CIS0_9FIRM</name>
<dbReference type="EMBL" id="FQZP01000005">
    <property type="protein sequence ID" value="SHI60761.1"/>
    <property type="molecule type" value="Genomic_DNA"/>
</dbReference>
<keyword evidence="1" id="KW-0418">Kinase</keyword>
<keyword evidence="1" id="KW-0808">Transferase</keyword>
<dbReference type="OrthoDB" id="9781180at2"/>
<protein>
    <submittedName>
        <fullName evidence="1">Cytidylate kinase</fullName>
    </submittedName>
</protein>
<accession>A0A1M6CIS0</accession>
<gene>
    <name evidence="1" type="ORF">SAMN05444373_100532</name>
</gene>
<evidence type="ECO:0000313" key="1">
    <source>
        <dbReference type="EMBL" id="SHI60761.1"/>
    </source>
</evidence>
<dbReference type="RefSeq" id="WP_149677801.1">
    <property type="nucleotide sequence ID" value="NZ_FQZP01000005.1"/>
</dbReference>
<dbReference type="InterPro" id="IPR027417">
    <property type="entry name" value="P-loop_NTPase"/>
</dbReference>
<dbReference type="AlphaFoldDB" id="A0A1M6CIS0"/>
<dbReference type="Gene3D" id="3.40.50.300">
    <property type="entry name" value="P-loop containing nucleotide triphosphate hydrolases"/>
    <property type="match status" value="1"/>
</dbReference>
<dbReference type="Proteomes" id="UP000324781">
    <property type="component" value="Unassembled WGS sequence"/>
</dbReference>
<organism evidence="1 2">
    <name type="scientific">Thermoclostridium caenicola</name>
    <dbReference type="NCBI Taxonomy" id="659425"/>
    <lineage>
        <taxon>Bacteria</taxon>
        <taxon>Bacillati</taxon>
        <taxon>Bacillota</taxon>
        <taxon>Clostridia</taxon>
        <taxon>Eubacteriales</taxon>
        <taxon>Oscillospiraceae</taxon>
        <taxon>Thermoclostridium</taxon>
    </lineage>
</organism>
<proteinExistence type="predicted"/>
<evidence type="ECO:0000313" key="2">
    <source>
        <dbReference type="Proteomes" id="UP000324781"/>
    </source>
</evidence>